<keyword evidence="3" id="KW-0496">Mitochondrion</keyword>
<gene>
    <name evidence="5" type="ORF">NLU13_4600</name>
</gene>
<keyword evidence="6" id="KW-1185">Reference proteome</keyword>
<organism evidence="5 6">
    <name type="scientific">Sarocladium strictum</name>
    <name type="common">Black bundle disease fungus</name>
    <name type="synonym">Acremonium strictum</name>
    <dbReference type="NCBI Taxonomy" id="5046"/>
    <lineage>
        <taxon>Eukaryota</taxon>
        <taxon>Fungi</taxon>
        <taxon>Dikarya</taxon>
        <taxon>Ascomycota</taxon>
        <taxon>Pezizomycotina</taxon>
        <taxon>Sordariomycetes</taxon>
        <taxon>Hypocreomycetidae</taxon>
        <taxon>Hypocreales</taxon>
        <taxon>Sarocladiaceae</taxon>
        <taxon>Sarocladium</taxon>
    </lineage>
</organism>
<sequence length="748" mass="85368">MATRRASFTCPSLKIIGRVSQKLPANRPQWTVHTRAFATVADGPWSPQLRKLLSAIQTRDLPAISTNFAQWTDALIPNTPEFDEAVADEIILLPHSTISEIIRNLDPIANPDLDHTHGLRISLGQTQYVDATDLADEFGMRPRDRLVFRGMQNLLVAKGCPAEEDGLSTPDMETILRCAGVVADTNAIHDLFGQAPRLRGFAGRTSRTIHEYLKAFYAVEPAYHQFDAARIMRTGRDLIKDVHDAKWQDLLSMDSIRYSRSALLREPWDRDQSNIARRRARLLGLRGGKSGFTWQWSRWHADGIKLDEEFICTAIICFSRSWSLKDILKKFYEARYGLLVSPPSNKAGPEITGGFRFPPGHPLRPTERLLHATVDALGSMGHISLSLNLVDHLSRLHEIPITHELWSKVLKWTLINSSKPYAQLRAKLGNRYWHLGSTADHVPEVISMMTSEPFNIVLNFEDNVILAKTLITQKELFKALDVIRQKLVPQYEVYLQDYRNAVMDEVLRKDAAPSSPLSNSYDRQRAGALLDQTWHRIQHLIHRVIRRSAYDIRQSIRRNFVPNLVREFRPFVSKAIQYRTENGLVTLLRSDNEPGASRNSFAILDREMLPTMRSRWETERLRNATREPSSEEEALASHDAASPLLDLGDWELENGVMPEAYEEISNESQVVTEVVGEEGDVHSQPGTEDPDVADEDEPMIALWTERRVIRQATWIPAKREKDLSMPSMQASEEERVAWRHRVFRELTL</sequence>
<dbReference type="Proteomes" id="UP001175261">
    <property type="component" value="Unassembled WGS sequence"/>
</dbReference>
<dbReference type="Pfam" id="PF12921">
    <property type="entry name" value="ATP13"/>
    <property type="match status" value="1"/>
</dbReference>
<feature type="compositionally biased region" description="Basic and acidic residues" evidence="4">
    <location>
        <begin position="618"/>
        <end position="629"/>
    </location>
</feature>
<evidence type="ECO:0000256" key="1">
    <source>
        <dbReference type="ARBA" id="ARBA00004173"/>
    </source>
</evidence>
<keyword evidence="2" id="KW-0809">Transit peptide</keyword>
<dbReference type="EMBL" id="JAPDFR010000003">
    <property type="protein sequence ID" value="KAK0388355.1"/>
    <property type="molecule type" value="Genomic_DNA"/>
</dbReference>
<evidence type="ECO:0000313" key="6">
    <source>
        <dbReference type="Proteomes" id="UP001175261"/>
    </source>
</evidence>
<evidence type="ECO:0000313" key="5">
    <source>
        <dbReference type="EMBL" id="KAK0388355.1"/>
    </source>
</evidence>
<dbReference type="AlphaFoldDB" id="A0AA39L8Z2"/>
<feature type="region of interest" description="Disordered" evidence="4">
    <location>
        <begin position="618"/>
        <end position="640"/>
    </location>
</feature>
<comment type="subcellular location">
    <subcellularLocation>
        <location evidence="1">Mitochondrion</location>
    </subcellularLocation>
</comment>
<accession>A0AA39L8Z2</accession>
<dbReference type="GO" id="GO:0005739">
    <property type="term" value="C:mitochondrion"/>
    <property type="evidence" value="ECO:0007669"/>
    <property type="project" value="UniProtKB-SubCell"/>
</dbReference>
<evidence type="ECO:0000256" key="4">
    <source>
        <dbReference type="SAM" id="MobiDB-lite"/>
    </source>
</evidence>
<reference evidence="5" key="1">
    <citation type="submission" date="2022-10" db="EMBL/GenBank/DDBJ databases">
        <title>Determination and structural analysis of whole genome sequence of Sarocladium strictum F4-1.</title>
        <authorList>
            <person name="Hu L."/>
            <person name="Jiang Y."/>
        </authorList>
    </citation>
    <scope>NUCLEOTIDE SEQUENCE</scope>
    <source>
        <strain evidence="5">F4-1</strain>
    </source>
</reference>
<proteinExistence type="predicted"/>
<name>A0AA39L8Z2_SARSR</name>
<evidence type="ECO:0000256" key="3">
    <source>
        <dbReference type="ARBA" id="ARBA00023128"/>
    </source>
</evidence>
<comment type="caution">
    <text evidence="5">The sequence shown here is derived from an EMBL/GenBank/DDBJ whole genome shotgun (WGS) entry which is preliminary data.</text>
</comment>
<evidence type="ECO:0000256" key="2">
    <source>
        <dbReference type="ARBA" id="ARBA00022946"/>
    </source>
</evidence>
<protein>
    <submittedName>
        <fullName evidence="5">Uncharacterized protein</fullName>
    </submittedName>
</protein>
<dbReference type="InterPro" id="IPR024319">
    <property type="entry name" value="ATPase_expression_mit"/>
</dbReference>